<reference evidence="1 2" key="1">
    <citation type="submission" date="2015-02" db="EMBL/GenBank/DDBJ databases">
        <title>Nostoc linckia genome annotation.</title>
        <authorList>
            <person name="Zhou Z."/>
        </authorList>
    </citation>
    <scope>NUCLEOTIDE SEQUENCE [LARGE SCALE GENOMIC DNA]</scope>
    <source>
        <strain evidence="2">z8</strain>
    </source>
</reference>
<comment type="caution">
    <text evidence="1">The sequence shown here is derived from an EMBL/GenBank/DDBJ whole genome shotgun (WGS) entry which is preliminary data.</text>
</comment>
<dbReference type="GeneID" id="57092573"/>
<dbReference type="EMBL" id="LAHD01000009">
    <property type="protein sequence ID" value="PHK06215.1"/>
    <property type="molecule type" value="Genomic_DNA"/>
</dbReference>
<evidence type="ECO:0000313" key="2">
    <source>
        <dbReference type="Proteomes" id="UP000222310"/>
    </source>
</evidence>
<dbReference type="RefSeq" id="WP_099066412.1">
    <property type="nucleotide sequence ID" value="NZ_LAHD01000009.1"/>
</dbReference>
<gene>
    <name evidence="1" type="ORF">VF08_05180</name>
</gene>
<organism evidence="1 2">
    <name type="scientific">Nostoc linckia z8</name>
    <dbReference type="NCBI Taxonomy" id="1628746"/>
    <lineage>
        <taxon>Bacteria</taxon>
        <taxon>Bacillati</taxon>
        <taxon>Cyanobacteriota</taxon>
        <taxon>Cyanophyceae</taxon>
        <taxon>Nostocales</taxon>
        <taxon>Nostocaceae</taxon>
        <taxon>Nostoc</taxon>
    </lineage>
</organism>
<dbReference type="Proteomes" id="UP000222310">
    <property type="component" value="Unassembled WGS sequence"/>
</dbReference>
<protein>
    <submittedName>
        <fullName evidence="1">Uncharacterized protein</fullName>
    </submittedName>
</protein>
<evidence type="ECO:0000313" key="1">
    <source>
        <dbReference type="EMBL" id="PHK06215.1"/>
    </source>
</evidence>
<proteinExistence type="predicted"/>
<dbReference type="AlphaFoldDB" id="A0A9Q5ZFT3"/>
<sequence>MRPEILFVQEERRSGQAMAAIALINRYLAGGQASFLSWNSLIENDSLKFNEPPQLDEPMTHMAIKATNPPTMTTAGVDFKAFAKLLFIPLTIDLSLDCLELVALTIKLAPFIVLS</sequence>
<name>A0A9Q5ZFT3_NOSLI</name>
<accession>A0A9Q5ZFT3</accession>